<dbReference type="OrthoDB" id="2901878at2"/>
<keyword evidence="2" id="KW-1185">Reference proteome</keyword>
<dbReference type="STRING" id="1321606.SAMD00020551_3641"/>
<comment type="caution">
    <text evidence="1">The sequence shown here is derived from an EMBL/GenBank/DDBJ whole genome shotgun (WGS) entry which is preliminary data.</text>
</comment>
<name>A0A0A8X899_MESS1</name>
<gene>
    <name evidence="1" type="ORF">SAMD00020551_3641</name>
</gene>
<evidence type="ECO:0000313" key="2">
    <source>
        <dbReference type="Proteomes" id="UP000031014"/>
    </source>
</evidence>
<organism evidence="1 2">
    <name type="scientific">Mesobacillus selenatarsenatis (strain DSM 18680 / JCM 14380 / FERM P-15431 / SF-1)</name>
    <dbReference type="NCBI Taxonomy" id="1321606"/>
    <lineage>
        <taxon>Bacteria</taxon>
        <taxon>Bacillati</taxon>
        <taxon>Bacillota</taxon>
        <taxon>Bacilli</taxon>
        <taxon>Bacillales</taxon>
        <taxon>Bacillaceae</taxon>
        <taxon>Mesobacillus</taxon>
    </lineage>
</organism>
<reference evidence="1 2" key="1">
    <citation type="submission" date="2013-06" db="EMBL/GenBank/DDBJ databases">
        <title>Whole genome shotgun sequence of Bacillus selenatarsenatis SF-1.</title>
        <authorList>
            <person name="Kuroda M."/>
            <person name="Sei K."/>
            <person name="Yamashita M."/>
            <person name="Ike M."/>
        </authorList>
    </citation>
    <scope>NUCLEOTIDE SEQUENCE [LARGE SCALE GENOMIC DNA]</scope>
    <source>
        <strain evidence="1 2">SF-1</strain>
    </source>
</reference>
<accession>A0A0A8X899</accession>
<evidence type="ECO:0000313" key="1">
    <source>
        <dbReference type="EMBL" id="GAM15484.1"/>
    </source>
</evidence>
<proteinExistence type="predicted"/>
<protein>
    <submittedName>
        <fullName evidence="1">Uncharacterized protein</fullName>
    </submittedName>
</protein>
<sequence>MFYQDYQIMAQLKQQEVERKARHAWKFVEQPETKRFPWPARTQKQQPKCCTVPANA</sequence>
<dbReference type="RefSeq" id="WP_156972716.1">
    <property type="nucleotide sequence ID" value="NZ_BASE01000083.1"/>
</dbReference>
<dbReference type="Proteomes" id="UP000031014">
    <property type="component" value="Unassembled WGS sequence"/>
</dbReference>
<dbReference type="AlphaFoldDB" id="A0A0A8X899"/>
<dbReference type="EMBL" id="BASE01000083">
    <property type="protein sequence ID" value="GAM15484.1"/>
    <property type="molecule type" value="Genomic_DNA"/>
</dbReference>